<accession>A0A1H8M639</accession>
<dbReference type="AlphaFoldDB" id="A0A1H8M639"/>
<organism evidence="1 2">
    <name type="scientific">Mucilaginibacter gossypiicola</name>
    <dbReference type="NCBI Taxonomy" id="551995"/>
    <lineage>
        <taxon>Bacteria</taxon>
        <taxon>Pseudomonadati</taxon>
        <taxon>Bacteroidota</taxon>
        <taxon>Sphingobacteriia</taxon>
        <taxon>Sphingobacteriales</taxon>
        <taxon>Sphingobacteriaceae</taxon>
        <taxon>Mucilaginibacter</taxon>
    </lineage>
</organism>
<protein>
    <submittedName>
        <fullName evidence="1">Uncharacterized protein</fullName>
    </submittedName>
</protein>
<evidence type="ECO:0000313" key="1">
    <source>
        <dbReference type="EMBL" id="SEO12805.1"/>
    </source>
</evidence>
<dbReference type="Proteomes" id="UP000198942">
    <property type="component" value="Unassembled WGS sequence"/>
</dbReference>
<keyword evidence="2" id="KW-1185">Reference proteome</keyword>
<proteinExistence type="predicted"/>
<dbReference type="STRING" id="551995.SAMN05192574_105406"/>
<reference evidence="2" key="1">
    <citation type="submission" date="2016-10" db="EMBL/GenBank/DDBJ databases">
        <authorList>
            <person name="Varghese N."/>
            <person name="Submissions S."/>
        </authorList>
    </citation>
    <scope>NUCLEOTIDE SEQUENCE [LARGE SCALE GENOMIC DNA]</scope>
    <source>
        <strain evidence="2">Gh-48</strain>
    </source>
</reference>
<dbReference type="EMBL" id="FOCL01000005">
    <property type="protein sequence ID" value="SEO12805.1"/>
    <property type="molecule type" value="Genomic_DNA"/>
</dbReference>
<name>A0A1H8M639_9SPHI</name>
<gene>
    <name evidence="1" type="ORF">SAMN05192574_105406</name>
</gene>
<evidence type="ECO:0000313" key="2">
    <source>
        <dbReference type="Proteomes" id="UP000198942"/>
    </source>
</evidence>
<sequence>MTLVDFYCRSNDFNVEIENFKPLLYYNLKQDVNDTLLSQGR</sequence>